<sequence>RRRATRSTRSPRTAAATGGGPATPAAGCAGRPQPNQTQEFRHAGLASPRLPPLAAPGGPNRSQTASAAAQDDPPAAARRLGRAGPRGVAMLQHRAVLPTPYPMDTVEHRKRPGGVYEEGSPLHRKQRALHVEAEATRARAGRVEEVPAPPPPAEEERPRHWRPPTTCRTRCGGPATPGEDHGLLRGRSRSLCSPACRCGRRSARLGLGVPAVRRSGVHRGLAVQVLRESAVLTDHDAVTGRRLRLPAVRRAGHRPGPDWPICLMAFCCPAIRWADTMSMAPLLPFWAALGLMLLLTCLQPATSGLISILSVLVAVYFRQRLRRIYNHGPFTPKNMALDCLTWTFCCCCAIAQEVAPGFSCKG</sequence>
<evidence type="ECO:0000313" key="4">
    <source>
        <dbReference type="Proteomes" id="UP001189429"/>
    </source>
</evidence>
<feature type="region of interest" description="Disordered" evidence="1">
    <location>
        <begin position="136"/>
        <end position="184"/>
    </location>
</feature>
<keyword evidence="2" id="KW-1133">Transmembrane helix</keyword>
<evidence type="ECO:0000256" key="2">
    <source>
        <dbReference type="SAM" id="Phobius"/>
    </source>
</evidence>
<feature type="transmembrane region" description="Helical" evidence="2">
    <location>
        <begin position="286"/>
        <end position="317"/>
    </location>
</feature>
<feature type="non-terminal residue" evidence="3">
    <location>
        <position position="1"/>
    </location>
</feature>
<evidence type="ECO:0000313" key="3">
    <source>
        <dbReference type="EMBL" id="CAK0871210.1"/>
    </source>
</evidence>
<comment type="caution">
    <text evidence="3">The sequence shown here is derived from an EMBL/GenBank/DDBJ whole genome shotgun (WGS) entry which is preliminary data.</text>
</comment>
<accession>A0ABN9VGS6</accession>
<gene>
    <name evidence="3" type="ORF">PCOR1329_LOCUS57109</name>
</gene>
<feature type="compositionally biased region" description="Basic and acidic residues" evidence="1">
    <location>
        <begin position="136"/>
        <end position="145"/>
    </location>
</feature>
<evidence type="ECO:0000256" key="1">
    <source>
        <dbReference type="SAM" id="MobiDB-lite"/>
    </source>
</evidence>
<protein>
    <submittedName>
        <fullName evidence="3">Uncharacterized protein</fullName>
    </submittedName>
</protein>
<keyword evidence="2" id="KW-0812">Transmembrane</keyword>
<keyword evidence="4" id="KW-1185">Reference proteome</keyword>
<keyword evidence="2" id="KW-0472">Membrane</keyword>
<dbReference type="EMBL" id="CAUYUJ010017046">
    <property type="protein sequence ID" value="CAK0871210.1"/>
    <property type="molecule type" value="Genomic_DNA"/>
</dbReference>
<feature type="compositionally biased region" description="Low complexity" evidence="1">
    <location>
        <begin position="55"/>
        <end position="87"/>
    </location>
</feature>
<dbReference type="InterPro" id="IPR006461">
    <property type="entry name" value="PLAC_motif_containing"/>
</dbReference>
<dbReference type="Proteomes" id="UP001189429">
    <property type="component" value="Unassembled WGS sequence"/>
</dbReference>
<organism evidence="3 4">
    <name type="scientific">Prorocentrum cordatum</name>
    <dbReference type="NCBI Taxonomy" id="2364126"/>
    <lineage>
        <taxon>Eukaryota</taxon>
        <taxon>Sar</taxon>
        <taxon>Alveolata</taxon>
        <taxon>Dinophyceae</taxon>
        <taxon>Prorocentrales</taxon>
        <taxon>Prorocentraceae</taxon>
        <taxon>Prorocentrum</taxon>
    </lineage>
</organism>
<feature type="region of interest" description="Disordered" evidence="1">
    <location>
        <begin position="1"/>
        <end position="87"/>
    </location>
</feature>
<reference evidence="3" key="1">
    <citation type="submission" date="2023-10" db="EMBL/GenBank/DDBJ databases">
        <authorList>
            <person name="Chen Y."/>
            <person name="Shah S."/>
            <person name="Dougan E. K."/>
            <person name="Thang M."/>
            <person name="Chan C."/>
        </authorList>
    </citation>
    <scope>NUCLEOTIDE SEQUENCE [LARGE SCALE GENOMIC DNA]</scope>
</reference>
<proteinExistence type="predicted"/>
<name>A0ABN9VGS6_9DINO</name>
<dbReference type="Pfam" id="PF04749">
    <property type="entry name" value="PLAC8"/>
    <property type="match status" value="1"/>
</dbReference>
<feature type="compositionally biased region" description="Low complexity" evidence="1">
    <location>
        <begin position="7"/>
        <end position="32"/>
    </location>
</feature>